<dbReference type="AlphaFoldDB" id="A0A3G6J9D7"/>
<feature type="region of interest" description="Disordered" evidence="1">
    <location>
        <begin position="238"/>
        <end position="317"/>
    </location>
</feature>
<feature type="compositionally biased region" description="Basic and acidic residues" evidence="1">
    <location>
        <begin position="269"/>
        <end position="317"/>
    </location>
</feature>
<keyword evidence="2" id="KW-0472">Membrane</keyword>
<reference evidence="5 6" key="1">
    <citation type="submission" date="2018-11" db="EMBL/GenBank/DDBJ databases">
        <authorList>
            <person name="Kleinhagauer T."/>
            <person name="Glaeser S.P."/>
            <person name="Spergser J."/>
            <person name="Ruckert C."/>
            <person name="Kaempfer P."/>
            <person name="Busse H.-J."/>
        </authorList>
    </citation>
    <scope>NUCLEOTIDE SEQUENCE [LARGE SCALE GENOMIC DNA]</scope>
    <source>
        <strain evidence="5 6">200CH</strain>
    </source>
</reference>
<dbReference type="RefSeq" id="WP_123930344.1">
    <property type="nucleotide sequence ID" value="NZ_CP033896.1"/>
</dbReference>
<protein>
    <recommendedName>
        <fullName evidence="4">YncI copper-binding domain-containing protein</fullName>
    </recommendedName>
</protein>
<dbReference type="Gene3D" id="2.60.40.2230">
    <property type="entry name" value="Uncharacterised protein YcnI-like PF07987, DUF1775"/>
    <property type="match status" value="1"/>
</dbReference>
<proteinExistence type="predicted"/>
<keyword evidence="3" id="KW-0732">Signal</keyword>
<dbReference type="Proteomes" id="UP000269019">
    <property type="component" value="Chromosome"/>
</dbReference>
<feature type="chain" id="PRO_5018132183" description="YncI copper-binding domain-containing protein" evidence="3">
    <location>
        <begin position="33"/>
        <end position="356"/>
    </location>
</feature>
<evidence type="ECO:0000313" key="5">
    <source>
        <dbReference type="EMBL" id="AZA14677.1"/>
    </source>
</evidence>
<accession>A0A3G6J9D7</accession>
<dbReference type="OrthoDB" id="9810871at2"/>
<sequence precursor="true">MRQSRFGHFTSTMGAVAAASALLVAGAGSAGAAVTVSPHKLPAETTQVVKFAVPQGCDGSATTKIAIDFPADVTTVVPTRNVFWEIETTHSKLDEPIVDQQGNQQTERVSRVVYEAIRPLPYDQRDTLEVLIATPATKSGKVLYFPVIQTCKQGHVNWTDIPQGDERSAELKHPAPSVVVGAAAAGRAAGSAATGNHQRGDKSFADDFEADLDEVTAQVKEGSAKVKDQAAAAAGAASRAAKDLSDEVSDTYSDVKSDLADELDEYVADEDRDHDRDGRDDDRYDDRDDDRDRDVHRYQDRDSRDDRDEHRYTDEHVDPITAQARSVDHGGAGVWIPVLLAIIALGAVVLLSRRRR</sequence>
<feature type="transmembrane region" description="Helical" evidence="2">
    <location>
        <begin position="332"/>
        <end position="351"/>
    </location>
</feature>
<evidence type="ECO:0000256" key="1">
    <source>
        <dbReference type="SAM" id="MobiDB-lite"/>
    </source>
</evidence>
<dbReference type="CDD" id="cd08545">
    <property type="entry name" value="YcnI_like"/>
    <property type="match status" value="1"/>
</dbReference>
<evidence type="ECO:0000259" key="4">
    <source>
        <dbReference type="Pfam" id="PF07987"/>
    </source>
</evidence>
<evidence type="ECO:0000256" key="2">
    <source>
        <dbReference type="SAM" id="Phobius"/>
    </source>
</evidence>
<dbReference type="InterPro" id="IPR038507">
    <property type="entry name" value="YcnI-like_sf"/>
</dbReference>
<evidence type="ECO:0000256" key="3">
    <source>
        <dbReference type="SAM" id="SignalP"/>
    </source>
</evidence>
<dbReference type="Pfam" id="PF07987">
    <property type="entry name" value="DUF1775"/>
    <property type="match status" value="1"/>
</dbReference>
<organism evidence="5 6">
    <name type="scientific">Corynebacterium choanae</name>
    <dbReference type="NCBI Taxonomy" id="1862358"/>
    <lineage>
        <taxon>Bacteria</taxon>
        <taxon>Bacillati</taxon>
        <taxon>Actinomycetota</taxon>
        <taxon>Actinomycetes</taxon>
        <taxon>Mycobacteriales</taxon>
        <taxon>Corynebacteriaceae</taxon>
        <taxon>Corynebacterium</taxon>
    </lineage>
</organism>
<keyword evidence="2" id="KW-0812">Transmembrane</keyword>
<keyword evidence="6" id="KW-1185">Reference proteome</keyword>
<feature type="domain" description="YncI copper-binding" evidence="4">
    <location>
        <begin position="34"/>
        <end position="179"/>
    </location>
</feature>
<name>A0A3G6J9D7_9CORY</name>
<dbReference type="KEGG" id="ccho:CCHOA_11530"/>
<feature type="signal peptide" evidence="3">
    <location>
        <begin position="1"/>
        <end position="32"/>
    </location>
</feature>
<evidence type="ECO:0000313" key="6">
    <source>
        <dbReference type="Proteomes" id="UP000269019"/>
    </source>
</evidence>
<keyword evidence="2" id="KW-1133">Transmembrane helix</keyword>
<dbReference type="EMBL" id="CP033896">
    <property type="protein sequence ID" value="AZA14677.1"/>
    <property type="molecule type" value="Genomic_DNA"/>
</dbReference>
<dbReference type="InterPro" id="IPR012533">
    <property type="entry name" value="YcnI-copper_dom"/>
</dbReference>
<gene>
    <name evidence="5" type="ORF">CCHOA_11530</name>
</gene>